<proteinExistence type="predicted"/>
<dbReference type="OrthoDB" id="2012278at2759"/>
<sequence length="690" mass="78496">MTSKPSVVLPKDKLLRKGSHSKMALKEKIVQIYEALFRGEDPSTGNQNFWDEFFLLRVNAQYLENEIEKLNGEQVQALKETINSMIYHSIETLKDEHPIRAVNAMHTISALIHAIFQKSSSDHGFDIINVLIGFDIAEAQMQILIERLNQLLTSDRPLSLKSAALSVLMVLITAKENVSQNMMLEYVMINSVFESVVQILGNPESRSSHGHDAILLLTLLVQYRKYESANPYIVKLSILDDELALHGFAQIVSSLLTDFNRQYRQSTAQPEGGFFASLTNMVGSMFVAEEKKTEAMKANDAVLLALYEAIHLNRNFITTLTQSHTPSTPTTPPSSPASHRSGPDLNSPNNLPSDAKPDLATLTDSANQPTNLLVTFLEYCSIVMQDIKDVTRFNNAKLCLIILTIIAEDQYANSLMHDVNMNYRVPLHKMPMRHRKVTVDMKPASRPLASALLDLIVEFTQSHMMKNIPLELYLRSLGIAHRILCYQKKCRVRLQYPWKELWTALINLLKFVMSNESHLLKKHDIFHLSSQMVNIFNLFITFGDTFLPNPSSYDELYYEIIRMHQVFDNLYSMALRYTTTEGQWKESAVKLTNTLVNVRAIINHFSPKVDSWAAANSLSSLTEDQVLEVVRSNYDTLTLKLQENLDQYERYSEKPKEASFFTQMVRQVISDYRKSYGVTGPKSALQELPS</sequence>
<organism evidence="7">
    <name type="scientific">Capitella teleta</name>
    <name type="common">Polychaete worm</name>
    <dbReference type="NCBI Taxonomy" id="283909"/>
    <lineage>
        <taxon>Eukaryota</taxon>
        <taxon>Metazoa</taxon>
        <taxon>Spiralia</taxon>
        <taxon>Lophotrochozoa</taxon>
        <taxon>Annelida</taxon>
        <taxon>Polychaeta</taxon>
        <taxon>Sedentaria</taxon>
        <taxon>Scolecida</taxon>
        <taxon>Capitellidae</taxon>
        <taxon>Capitella</taxon>
    </lineage>
</organism>
<dbReference type="PANTHER" id="PTHR13608:SF3">
    <property type="entry name" value="ARMADILLO-LIKE HELICAL DOMAIN-CONTAINING PROTEIN 3"/>
    <property type="match status" value="1"/>
</dbReference>
<dbReference type="InterPro" id="IPR013636">
    <property type="entry name" value="ARMH3_C"/>
</dbReference>
<name>R7UND4_CAPTE</name>
<reference evidence="9" key="1">
    <citation type="submission" date="2012-12" db="EMBL/GenBank/DDBJ databases">
        <authorList>
            <person name="Hellsten U."/>
            <person name="Grimwood J."/>
            <person name="Chapman J.A."/>
            <person name="Shapiro H."/>
            <person name="Aerts A."/>
            <person name="Otillar R.P."/>
            <person name="Terry A.Y."/>
            <person name="Boore J.L."/>
            <person name="Simakov O."/>
            <person name="Marletaz F."/>
            <person name="Cho S.-J."/>
            <person name="Edsinger-Gonzales E."/>
            <person name="Havlak P."/>
            <person name="Kuo D.-H."/>
            <person name="Larsson T."/>
            <person name="Lv J."/>
            <person name="Arendt D."/>
            <person name="Savage R."/>
            <person name="Osoegawa K."/>
            <person name="de Jong P."/>
            <person name="Lindberg D.R."/>
            <person name="Seaver E.C."/>
            <person name="Weisblat D.A."/>
            <person name="Putnam N.H."/>
            <person name="Grigoriev I.V."/>
            <person name="Rokhsar D.S."/>
        </authorList>
    </citation>
    <scope>NUCLEOTIDE SEQUENCE</scope>
    <source>
        <strain evidence="9">I ESC-2004</strain>
    </source>
</reference>
<dbReference type="HOGENOM" id="CLU_029861_2_0_1"/>
<dbReference type="AlphaFoldDB" id="R7UND4"/>
<evidence type="ECO:0000256" key="3">
    <source>
        <dbReference type="ARBA" id="ARBA00022989"/>
    </source>
</evidence>
<dbReference type="EMBL" id="AMQN01007821">
    <property type="status" value="NOT_ANNOTATED_CDS"/>
    <property type="molecule type" value="Genomic_DNA"/>
</dbReference>
<evidence type="ECO:0000256" key="1">
    <source>
        <dbReference type="ARBA" id="ARBA00004370"/>
    </source>
</evidence>
<feature type="domain" description="Armadillo-like helical" evidence="6">
    <location>
        <begin position="440"/>
        <end position="676"/>
    </location>
</feature>
<evidence type="ECO:0000256" key="5">
    <source>
        <dbReference type="SAM" id="MobiDB-lite"/>
    </source>
</evidence>
<dbReference type="PANTHER" id="PTHR13608">
    <property type="entry name" value="ARMADILLO-LIKE HELICAL DOMAIN-CONTAINING PROTEIN 3"/>
    <property type="match status" value="1"/>
</dbReference>
<dbReference type="Proteomes" id="UP000014760">
    <property type="component" value="Unassembled WGS sequence"/>
</dbReference>
<protein>
    <recommendedName>
        <fullName evidence="6">Armadillo-like helical domain-containing protein</fullName>
    </recommendedName>
</protein>
<comment type="subcellular location">
    <subcellularLocation>
        <location evidence="1">Membrane</location>
    </subcellularLocation>
</comment>
<accession>R7UND4</accession>
<reference evidence="8" key="3">
    <citation type="submission" date="2015-06" db="UniProtKB">
        <authorList>
            <consortium name="EnsemblMetazoa"/>
        </authorList>
    </citation>
    <scope>IDENTIFICATION</scope>
</reference>
<keyword evidence="2" id="KW-0812">Transmembrane</keyword>
<dbReference type="EnsemblMetazoa" id="CapteT224372">
    <property type="protein sequence ID" value="CapteP224372"/>
    <property type="gene ID" value="CapteG224372"/>
</dbReference>
<keyword evidence="3" id="KW-1133">Transmembrane helix</keyword>
<evidence type="ECO:0000256" key="4">
    <source>
        <dbReference type="ARBA" id="ARBA00023136"/>
    </source>
</evidence>
<dbReference type="STRING" id="283909.R7UND4"/>
<gene>
    <name evidence="7" type="ORF">CAPTEDRAFT_224372</name>
</gene>
<evidence type="ECO:0000313" key="9">
    <source>
        <dbReference type="Proteomes" id="UP000014760"/>
    </source>
</evidence>
<dbReference type="Pfam" id="PF08427">
    <property type="entry name" value="ARMH3_C"/>
    <property type="match status" value="1"/>
</dbReference>
<evidence type="ECO:0000259" key="6">
    <source>
        <dbReference type="SMART" id="SM01158"/>
    </source>
</evidence>
<dbReference type="InterPro" id="IPR039868">
    <property type="entry name" value="ARMD3-like"/>
</dbReference>
<dbReference type="GO" id="GO:0005829">
    <property type="term" value="C:cytosol"/>
    <property type="evidence" value="ECO:0007669"/>
    <property type="project" value="TreeGrafter"/>
</dbReference>
<feature type="region of interest" description="Disordered" evidence="5">
    <location>
        <begin position="321"/>
        <end position="363"/>
    </location>
</feature>
<evidence type="ECO:0000313" key="7">
    <source>
        <dbReference type="EMBL" id="ELU05457.1"/>
    </source>
</evidence>
<keyword evidence="9" id="KW-1185">Reference proteome</keyword>
<dbReference type="EMBL" id="KB301483">
    <property type="protein sequence ID" value="ELU05457.1"/>
    <property type="molecule type" value="Genomic_DNA"/>
</dbReference>
<evidence type="ECO:0000313" key="8">
    <source>
        <dbReference type="EnsemblMetazoa" id="CapteP224372"/>
    </source>
</evidence>
<reference evidence="7 9" key="2">
    <citation type="journal article" date="2013" name="Nature">
        <title>Insights into bilaterian evolution from three spiralian genomes.</title>
        <authorList>
            <person name="Simakov O."/>
            <person name="Marletaz F."/>
            <person name="Cho S.J."/>
            <person name="Edsinger-Gonzales E."/>
            <person name="Havlak P."/>
            <person name="Hellsten U."/>
            <person name="Kuo D.H."/>
            <person name="Larsson T."/>
            <person name="Lv J."/>
            <person name="Arendt D."/>
            <person name="Savage R."/>
            <person name="Osoegawa K."/>
            <person name="de Jong P."/>
            <person name="Grimwood J."/>
            <person name="Chapman J.A."/>
            <person name="Shapiro H."/>
            <person name="Aerts A."/>
            <person name="Otillar R.P."/>
            <person name="Terry A.Y."/>
            <person name="Boore J.L."/>
            <person name="Grigoriev I.V."/>
            <person name="Lindberg D.R."/>
            <person name="Seaver E.C."/>
            <person name="Weisblat D.A."/>
            <person name="Putnam N.H."/>
            <person name="Rokhsar D.S."/>
        </authorList>
    </citation>
    <scope>NUCLEOTIDE SEQUENCE</scope>
    <source>
        <strain evidence="7 9">I ESC-2004</strain>
    </source>
</reference>
<evidence type="ECO:0000256" key="2">
    <source>
        <dbReference type="ARBA" id="ARBA00022692"/>
    </source>
</evidence>
<dbReference type="FunCoup" id="R7UND4">
    <property type="interactions" value="1229"/>
</dbReference>
<dbReference type="GO" id="GO:0016020">
    <property type="term" value="C:membrane"/>
    <property type="evidence" value="ECO:0007669"/>
    <property type="project" value="UniProtKB-SubCell"/>
</dbReference>
<dbReference type="SMART" id="SM01158">
    <property type="entry name" value="DUF1741"/>
    <property type="match status" value="1"/>
</dbReference>
<keyword evidence="4" id="KW-0472">Membrane</keyword>
<dbReference type="OMA" id="YEATHLN"/>